<keyword evidence="4" id="KW-1185">Reference proteome</keyword>
<reference evidence="2 3" key="2">
    <citation type="submission" date="2016-09" db="EMBL/GenBank/DDBJ databases">
        <title>Streptomyces fradiae DSM40063, a candidate organism with high potential of specific P450 cytochromes.</title>
        <authorList>
            <person name="Grumaz C."/>
            <person name="Vainshtein Y."/>
            <person name="Kirstahler P."/>
            <person name="Sohn K."/>
        </authorList>
    </citation>
    <scope>NUCLEOTIDE SEQUENCE [LARGE SCALE GENOMIC DNA]</scope>
    <source>
        <strain evidence="2 3">DSM 40063</strain>
    </source>
</reference>
<reference evidence="1 4" key="1">
    <citation type="submission" date="2013-05" db="EMBL/GenBank/DDBJ databases">
        <title>Genome Sequence of Streptomyces fradiae.</title>
        <authorList>
            <person name="Kirby R."/>
        </authorList>
    </citation>
    <scope>NUCLEOTIDE SEQUENCE [LARGE SCALE GENOMIC DNA]</scope>
    <source>
        <strain evidence="1 4">ATCC 10745</strain>
    </source>
</reference>
<dbReference type="EMBL" id="ASYR01000007">
    <property type="protein sequence ID" value="KAF0650639.1"/>
    <property type="molecule type" value="Genomic_DNA"/>
</dbReference>
<evidence type="ECO:0000313" key="4">
    <source>
        <dbReference type="Proteomes" id="UP000731519"/>
    </source>
</evidence>
<dbReference type="Proteomes" id="UP000731519">
    <property type="component" value="Unassembled WGS sequence"/>
</dbReference>
<sequence length="481" mass="47829">MLPESIPTVRVTARYLTPDGSPMGGSVEFRPPSLLTHAAADVFVGGPTVARLDGEGRIDVVLPATDAPGWNPVDWTYQVTEKLAGLGRTRVYQLALPAAQPAVDLADAAPADPNTPHYVAVPGPPGPAGQMGPAGPAGPVRSVNGFTAPDITLTAQDVSAIAANQAGAAGGVASLGPDGKVPGTQLPDLAGAVSSVNGRTGAVTVTAADLGALTPAAADTRYLGLDAAPVKTVNGRTGAVQLTAADLSAVAEGDAVLVTGDQTVTGAKTFATPPATGADPSAADHLVRRGYVDSVSAAGTWSPAAMGFSCWAFDPAASSGNTVQYCINGWVYLIGVPLHAATTVRNVVFYVAGYAGGTLAAASFAGLYTGSGTKVGQTAALNGLLTATEGKTFVLPLGTPYAAAPGNYWVALLVNGPNPTNGGPGFLRGASMGEAPGGSARMPGAFIRHGRLATTGQTSLPASFTPSTVVADSNAIWAALA</sequence>
<evidence type="ECO:0000313" key="1">
    <source>
        <dbReference type="EMBL" id="KAF0650639.1"/>
    </source>
</evidence>
<evidence type="ECO:0000313" key="3">
    <source>
        <dbReference type="Proteomes" id="UP000194318"/>
    </source>
</evidence>
<evidence type="ECO:0000313" key="2">
    <source>
        <dbReference type="EMBL" id="OSY49719.1"/>
    </source>
</evidence>
<comment type="caution">
    <text evidence="2">The sequence shown here is derived from an EMBL/GenBank/DDBJ whole genome shotgun (WGS) entry which is preliminary data.</text>
</comment>
<gene>
    <name evidence="2" type="ORF">BG846_04682</name>
    <name evidence="1" type="ORF">K701_06475</name>
</gene>
<accession>A0A1Y2NRL5</accession>
<dbReference type="Proteomes" id="UP000194318">
    <property type="component" value="Unassembled WGS sequence"/>
</dbReference>
<proteinExistence type="predicted"/>
<dbReference type="AlphaFoldDB" id="A0A1Y2NRL5"/>
<protein>
    <submittedName>
        <fullName evidence="2">Uncharacterized protein</fullName>
    </submittedName>
</protein>
<dbReference type="EMBL" id="MIFZ01000311">
    <property type="protein sequence ID" value="OSY49719.1"/>
    <property type="molecule type" value="Genomic_DNA"/>
</dbReference>
<dbReference type="GeneID" id="91404863"/>
<dbReference type="RefSeq" id="WP_031132295.1">
    <property type="nucleotide sequence ID" value="NZ_ASYR01000007.1"/>
</dbReference>
<name>A0A1Y2NRL5_STRFR</name>
<organism evidence="2 3">
    <name type="scientific">Streptomyces fradiae ATCC 10745 = DSM 40063</name>
    <dbReference type="NCBI Taxonomy" id="1319510"/>
    <lineage>
        <taxon>Bacteria</taxon>
        <taxon>Bacillati</taxon>
        <taxon>Actinomycetota</taxon>
        <taxon>Actinomycetes</taxon>
        <taxon>Kitasatosporales</taxon>
        <taxon>Streptomycetaceae</taxon>
        <taxon>Streptomyces</taxon>
    </lineage>
</organism>